<dbReference type="Proteomes" id="UP000275408">
    <property type="component" value="Unassembled WGS sequence"/>
</dbReference>
<reference evidence="1 2" key="1">
    <citation type="journal article" date="2018" name="Sci. Rep.">
        <title>Comparative analysis of the Pocillopora damicornis genome highlights role of immune system in coral evolution.</title>
        <authorList>
            <person name="Cunning R."/>
            <person name="Bay R.A."/>
            <person name="Gillette P."/>
            <person name="Baker A.C."/>
            <person name="Traylor-Knowles N."/>
        </authorList>
    </citation>
    <scope>NUCLEOTIDE SEQUENCE [LARGE SCALE GENOMIC DNA]</scope>
    <source>
        <strain evidence="1">RSMAS</strain>
        <tissue evidence="1">Whole animal</tissue>
    </source>
</reference>
<protein>
    <submittedName>
        <fullName evidence="1">Uncharacterized protein</fullName>
    </submittedName>
</protein>
<sequence length="181" mass="20425">MLIGRNVPTAFQSLKVIYGEADEPWAEKYKFGWTIIGPVCLDKAKPQQCCSVSVNRVTVQREELPDSCILNVPQASNPLHQQDSVAVLVNKLRSKDTNTCFLTHSTAREYPGLLLSYLNRVSSWHKAKTTVAWMRRGIKNLQSVIAARKEEIHPAKDLGRSRNEQGKQFLPLSVEELVHSE</sequence>
<gene>
    <name evidence="1" type="ORF">pdam_00024692</name>
</gene>
<dbReference type="OrthoDB" id="5984834at2759"/>
<dbReference type="PANTHER" id="PTHR47331:SF5">
    <property type="entry name" value="RIBONUCLEASE H"/>
    <property type="match status" value="1"/>
</dbReference>
<keyword evidence="2" id="KW-1185">Reference proteome</keyword>
<accession>A0A3M6TZ48</accession>
<dbReference type="EMBL" id="RCHS01002613">
    <property type="protein sequence ID" value="RMX46670.1"/>
    <property type="molecule type" value="Genomic_DNA"/>
</dbReference>
<organism evidence="1 2">
    <name type="scientific">Pocillopora damicornis</name>
    <name type="common">Cauliflower coral</name>
    <name type="synonym">Millepora damicornis</name>
    <dbReference type="NCBI Taxonomy" id="46731"/>
    <lineage>
        <taxon>Eukaryota</taxon>
        <taxon>Metazoa</taxon>
        <taxon>Cnidaria</taxon>
        <taxon>Anthozoa</taxon>
        <taxon>Hexacorallia</taxon>
        <taxon>Scleractinia</taxon>
        <taxon>Astrocoeniina</taxon>
        <taxon>Pocilloporidae</taxon>
        <taxon>Pocillopora</taxon>
    </lineage>
</organism>
<comment type="caution">
    <text evidence="1">The sequence shown here is derived from an EMBL/GenBank/DDBJ whole genome shotgun (WGS) entry which is preliminary data.</text>
</comment>
<evidence type="ECO:0000313" key="1">
    <source>
        <dbReference type="EMBL" id="RMX46670.1"/>
    </source>
</evidence>
<dbReference type="PANTHER" id="PTHR47331">
    <property type="entry name" value="PHD-TYPE DOMAIN-CONTAINING PROTEIN"/>
    <property type="match status" value="1"/>
</dbReference>
<name>A0A3M6TZ48_POCDA</name>
<proteinExistence type="predicted"/>
<feature type="non-terminal residue" evidence="1">
    <location>
        <position position="181"/>
    </location>
</feature>
<evidence type="ECO:0000313" key="2">
    <source>
        <dbReference type="Proteomes" id="UP000275408"/>
    </source>
</evidence>
<dbReference type="AlphaFoldDB" id="A0A3M6TZ48"/>